<evidence type="ECO:0008006" key="3">
    <source>
        <dbReference type="Google" id="ProtNLM"/>
    </source>
</evidence>
<proteinExistence type="predicted"/>
<keyword evidence="2" id="KW-1185">Reference proteome</keyword>
<evidence type="ECO:0000313" key="2">
    <source>
        <dbReference type="Proteomes" id="UP001526430"/>
    </source>
</evidence>
<dbReference type="RefSeq" id="WP_301591436.1">
    <property type="nucleotide sequence ID" value="NZ_JAPFQI010000015.1"/>
</dbReference>
<reference evidence="1 2" key="1">
    <citation type="submission" date="2022-10" db="EMBL/GenBank/DDBJ databases">
        <title>Roseococcus glaciei nov., sp. nov., isolated from glacier.</title>
        <authorList>
            <person name="Liu Q."/>
            <person name="Xin Y.-H."/>
        </authorList>
    </citation>
    <scope>NUCLEOTIDE SEQUENCE [LARGE SCALE GENOMIC DNA]</scope>
    <source>
        <strain evidence="1 2">MDT2-1-1</strain>
    </source>
</reference>
<gene>
    <name evidence="1" type="ORF">OF850_16615</name>
</gene>
<evidence type="ECO:0000313" key="1">
    <source>
        <dbReference type="EMBL" id="MCW8087259.1"/>
    </source>
</evidence>
<sequence>MGQPRIVVVRSRLERDAALEAASGAKLRFLSEAGAAAFLGAAGFRALLGEHWPEGILDCGEAPGFALEALRLGARSLVLAPELSAFPALERLAREAGAEILPVRPPAIALGRIALDRPAGRAHLRRLLALHASGRMD</sequence>
<dbReference type="Proteomes" id="UP001526430">
    <property type="component" value="Unassembled WGS sequence"/>
</dbReference>
<name>A0ABT3NYL8_9PROT</name>
<organism evidence="1 2">
    <name type="scientific">Sabulicella glaciei</name>
    <dbReference type="NCBI Taxonomy" id="2984948"/>
    <lineage>
        <taxon>Bacteria</taxon>
        <taxon>Pseudomonadati</taxon>
        <taxon>Pseudomonadota</taxon>
        <taxon>Alphaproteobacteria</taxon>
        <taxon>Acetobacterales</taxon>
        <taxon>Acetobacteraceae</taxon>
        <taxon>Sabulicella</taxon>
    </lineage>
</organism>
<comment type="caution">
    <text evidence="1">The sequence shown here is derived from an EMBL/GenBank/DDBJ whole genome shotgun (WGS) entry which is preliminary data.</text>
</comment>
<protein>
    <recommendedName>
        <fullName evidence="3">Uroporphyrinogen-III synthase</fullName>
    </recommendedName>
</protein>
<accession>A0ABT3NYL8</accession>
<dbReference type="EMBL" id="JAPFQI010000015">
    <property type="protein sequence ID" value="MCW8087259.1"/>
    <property type="molecule type" value="Genomic_DNA"/>
</dbReference>